<dbReference type="InterPro" id="IPR007080">
    <property type="entry name" value="RNA_pol_Rpb1_1"/>
</dbReference>
<dbReference type="Proteomes" id="UP000005223">
    <property type="component" value="Chromosome"/>
</dbReference>
<sequence length="89" mass="10300">MEKEENFTPLVNRVYSLARRDRCPHCEEEQQEIKLDKPVSIVEGDYKLTPSEVKERLERISDDDALILGVNPQVARPEWMVLTVLPVPP</sequence>
<dbReference type="EC" id="2.7.7.6" evidence="1"/>
<dbReference type="GO" id="GO:0003677">
    <property type="term" value="F:DNA binding"/>
    <property type="evidence" value="ECO:0007669"/>
    <property type="project" value="InterPro"/>
</dbReference>
<evidence type="ECO:0000256" key="1">
    <source>
        <dbReference type="ARBA" id="ARBA00012418"/>
    </source>
</evidence>
<dbReference type="PATRIC" id="fig|187420.15.peg.270"/>
<dbReference type="InParanoid" id="O26398"/>
<keyword evidence="5" id="KW-0804">Transcription</keyword>
<evidence type="ECO:0000256" key="5">
    <source>
        <dbReference type="ARBA" id="ARBA00023163"/>
    </source>
</evidence>
<dbReference type="EnsemblBacteria" id="AAB84804">
    <property type="protein sequence ID" value="AAB84804"/>
    <property type="gene ID" value="MTH_298"/>
</dbReference>
<dbReference type="PaxDb" id="187420-MTH_298"/>
<evidence type="ECO:0000313" key="8">
    <source>
        <dbReference type="Proteomes" id="UP000005223"/>
    </source>
</evidence>
<protein>
    <recommendedName>
        <fullName evidence="1">DNA-directed RNA polymerase</fullName>
        <ecNumber evidence="1">2.7.7.6</ecNumber>
    </recommendedName>
</protein>
<evidence type="ECO:0000256" key="2">
    <source>
        <dbReference type="ARBA" id="ARBA00022478"/>
    </source>
</evidence>
<dbReference type="KEGG" id="mth:MTH_298"/>
<keyword evidence="3" id="KW-0808">Transferase</keyword>
<dbReference type="Pfam" id="PF04997">
    <property type="entry name" value="RNA_pol_Rpb1_1"/>
    <property type="match status" value="1"/>
</dbReference>
<dbReference type="PIR" id="H69137">
    <property type="entry name" value="H69137"/>
</dbReference>
<evidence type="ECO:0000256" key="4">
    <source>
        <dbReference type="ARBA" id="ARBA00022695"/>
    </source>
</evidence>
<dbReference type="HOGENOM" id="CLU_2447726_0_0_2"/>
<evidence type="ECO:0000256" key="3">
    <source>
        <dbReference type="ARBA" id="ARBA00022679"/>
    </source>
</evidence>
<dbReference type="STRING" id="187420.MTH_298"/>
<evidence type="ECO:0000259" key="6">
    <source>
        <dbReference type="Pfam" id="PF04997"/>
    </source>
</evidence>
<feature type="domain" description="RNA polymerase Rpb1" evidence="6">
    <location>
        <begin position="7"/>
        <end position="89"/>
    </location>
</feature>
<dbReference type="GO" id="GO:0003899">
    <property type="term" value="F:DNA-directed RNA polymerase activity"/>
    <property type="evidence" value="ECO:0007669"/>
    <property type="project" value="UniProtKB-EC"/>
</dbReference>
<keyword evidence="2" id="KW-0240">DNA-directed RNA polymerase</keyword>
<proteinExistence type="predicted"/>
<keyword evidence="4" id="KW-0548">Nucleotidyltransferase</keyword>
<name>O26398_METTH</name>
<dbReference type="GO" id="GO:0006351">
    <property type="term" value="P:DNA-templated transcription"/>
    <property type="evidence" value="ECO:0007669"/>
    <property type="project" value="InterPro"/>
</dbReference>
<keyword evidence="8" id="KW-1185">Reference proteome</keyword>
<dbReference type="SUPFAM" id="SSF64484">
    <property type="entry name" value="beta and beta-prime subunits of DNA dependent RNA-polymerase"/>
    <property type="match status" value="1"/>
</dbReference>
<evidence type="ECO:0000313" key="7">
    <source>
        <dbReference type="EMBL" id="AAB84804.1"/>
    </source>
</evidence>
<dbReference type="AlphaFoldDB" id="O26398"/>
<gene>
    <name evidence="7" type="ordered locus">MTH_298</name>
</gene>
<accession>O26398</accession>
<dbReference type="GO" id="GO:0000428">
    <property type="term" value="C:DNA-directed RNA polymerase complex"/>
    <property type="evidence" value="ECO:0007669"/>
    <property type="project" value="UniProtKB-KW"/>
</dbReference>
<dbReference type="EMBL" id="AE000666">
    <property type="protein sequence ID" value="AAB84804.1"/>
    <property type="molecule type" value="Genomic_DNA"/>
</dbReference>
<organism evidence="7 8">
    <name type="scientific">Methanothermobacter thermautotrophicus (strain ATCC 29096 / DSM 1053 / JCM 10044 / NBRC 100330 / Delta H)</name>
    <name type="common">Methanobacterium thermoautotrophicum</name>
    <dbReference type="NCBI Taxonomy" id="187420"/>
    <lineage>
        <taxon>Archaea</taxon>
        <taxon>Methanobacteriati</taxon>
        <taxon>Methanobacteriota</taxon>
        <taxon>Methanomada group</taxon>
        <taxon>Methanobacteria</taxon>
        <taxon>Methanobacteriales</taxon>
        <taxon>Methanobacteriaceae</taxon>
        <taxon>Methanothermobacter</taxon>
    </lineage>
</organism>
<reference evidence="7 8" key="1">
    <citation type="journal article" date="1997" name="J. Bacteriol.">
        <title>Complete genome sequence of Methanobacterium thermoautotrophicum deltaH: functional analysis and comparative genomics.</title>
        <authorList>
            <person name="Smith D.R."/>
            <person name="Doucette-Stamm L.A."/>
            <person name="Deloughery C."/>
            <person name="Lee H.-M."/>
            <person name="Dubois J."/>
            <person name="Aldredge T."/>
            <person name="Bashirzadeh R."/>
            <person name="Blakely D."/>
            <person name="Cook R."/>
            <person name="Gilbert K."/>
            <person name="Harrison D."/>
            <person name="Hoang L."/>
            <person name="Keagle P."/>
            <person name="Lumm W."/>
            <person name="Pothier B."/>
            <person name="Qiu D."/>
            <person name="Spadafora R."/>
            <person name="Vicare R."/>
            <person name="Wang Y."/>
            <person name="Wierzbowski J."/>
            <person name="Gibson R."/>
            <person name="Jiwani N."/>
            <person name="Caruso A."/>
            <person name="Bush D."/>
            <person name="Safer H."/>
            <person name="Patwell D."/>
            <person name="Prabhakar S."/>
            <person name="McDougall S."/>
            <person name="Shimer G."/>
            <person name="Goyal A."/>
            <person name="Pietrovski S."/>
            <person name="Church G.M."/>
            <person name="Daniels C.J."/>
            <person name="Mao J.-i."/>
            <person name="Rice P."/>
            <person name="Nolling J."/>
            <person name="Reeve J.N."/>
        </authorList>
    </citation>
    <scope>NUCLEOTIDE SEQUENCE [LARGE SCALE GENOMIC DNA]</scope>
    <source>
        <strain evidence="8">ATCC 29096 / DSM 1053 / JCM 10044 / NBRC 100330 / Delta H</strain>
    </source>
</reference>